<evidence type="ECO:0000313" key="6">
    <source>
        <dbReference type="EMBL" id="GIM09609.1"/>
    </source>
</evidence>
<dbReference type="SMART" id="SM00028">
    <property type="entry name" value="TPR"/>
    <property type="match status" value="14"/>
</dbReference>
<gene>
    <name evidence="5" type="ORF">Vretifemale_286</name>
    <name evidence="6" type="ORF">Vretimale_13447</name>
</gene>
<feature type="region of interest" description="Disordered" evidence="4">
    <location>
        <begin position="342"/>
        <end position="381"/>
    </location>
</feature>
<proteinExistence type="predicted"/>
<feature type="region of interest" description="Disordered" evidence="4">
    <location>
        <begin position="291"/>
        <end position="320"/>
    </location>
</feature>
<keyword evidence="2 3" id="KW-0802">TPR repeat</keyword>
<sequence>MPWEFTEHHVRPNVFYWSPTAYNERNEVKTRREQAQSAYKAAKKASSDGRHADAEQLLLHCVTAWPDNDKFPLALANCIFLDRGRPAEALEWYNEIVRLKDCPAYRAARSRVLAALGQLEEALEDICEAAKGEPQNPQYAVSRAMLKERLGHFAEARDDYTAALPLLRAAGQPVFESLFNRGYCQKKLGNVDAAIHDMEAALLQSTASMTVRTVLGVLYLSKRRYAKALDLFSVVAQQQTASAAAANNAALAAYLAVTSDFDDSTAATRAASLNQQRARAAMLATGSFKRKAAPRVATGGGAEGAEGGPSSRTSTPVPARRSLAAVVRKARETAAAVAAATASAAQTPTLPSAAAAAAASTPTGTPTERPGSPSRGSLRSSVSLPPLAALLDENIAADQGPLVPPWLVGNRAHSQDREGYQRGSRPDEGLTRPCGEEGGSGEVSNSSSSDEEGGPGRPEVPTVYLPANPRQWAMDIVRDNEVQTVWEPDQRGILEQALRSFDRALANQRALATKKARGGRDGGACGQFSGHGREELDMDTTVLDVGEGGDVPGGLLLVLVHEPRLPGAAVVHDREIDDGEVEYNRGLLLLALGRLSEASSDLDAAQAANPHHAHYPYYQAVVCARRGRDEEAISWDNLALKRNPRYFHALYHLGLVLHLRGEHSEAITRLDAAAALQPRDWRVMEARGRVLQDLDRHTDAVPALKDALAIIRQEEEQPPAVSARLYFALAQSAVAAHQPILLRESLRMARLNGQDPASVYNLRGCLARKERQFSAALRYLTRAVRKSPGEPRFYYDRAQCYLDMALWPEAIDDLSSALDLMPDSPLLLFSRGGAQLAFEAGDVESAAADLARAAELCGGCLRGEGPLWESRKFMSSGSGAPDLSPSLWYHLGCAHSRCGRPREAVAAFQRAAQLMPRHPAFLHELAKACQVIGDHTTALAHFNSVLQLQPNNARALLRRGLSLKCLRRYDEAAADLLAARRLEPSNPLMQLDMRALGKISFIELCAPGEEDDVFVLTKL</sequence>
<feature type="repeat" description="TPR" evidence="3">
    <location>
        <begin position="885"/>
        <end position="918"/>
    </location>
</feature>
<dbReference type="PANTHER" id="PTHR44858">
    <property type="entry name" value="TETRATRICOPEPTIDE REPEAT PROTEIN 6"/>
    <property type="match status" value="1"/>
</dbReference>
<dbReference type="InterPro" id="IPR050498">
    <property type="entry name" value="Ycf3"/>
</dbReference>
<feature type="region of interest" description="Disordered" evidence="4">
    <location>
        <begin position="407"/>
        <end position="462"/>
    </location>
</feature>
<dbReference type="PANTHER" id="PTHR44858:SF1">
    <property type="entry name" value="UDP-N-ACETYLGLUCOSAMINE--PEPTIDE N-ACETYLGLUCOSAMINYLTRANSFERASE SPINDLY-RELATED"/>
    <property type="match status" value="1"/>
</dbReference>
<dbReference type="Gene3D" id="1.25.40.10">
    <property type="entry name" value="Tetratricopeptide repeat domain"/>
    <property type="match status" value="6"/>
</dbReference>
<name>A0A8J4C0Y7_9CHLO</name>
<evidence type="ECO:0000256" key="1">
    <source>
        <dbReference type="ARBA" id="ARBA00022737"/>
    </source>
</evidence>
<accession>A0A8J4C0Y7</accession>
<dbReference type="Proteomes" id="UP000747110">
    <property type="component" value="Unassembled WGS sequence"/>
</dbReference>
<feature type="compositionally biased region" description="Gly residues" evidence="4">
    <location>
        <begin position="298"/>
        <end position="307"/>
    </location>
</feature>
<feature type="repeat" description="TPR" evidence="3">
    <location>
        <begin position="791"/>
        <end position="824"/>
    </location>
</feature>
<feature type="repeat" description="TPR" evidence="3">
    <location>
        <begin position="647"/>
        <end position="680"/>
    </location>
</feature>
<dbReference type="PROSITE" id="PS50005">
    <property type="entry name" value="TPR"/>
    <property type="match status" value="5"/>
</dbReference>
<feature type="compositionally biased region" description="Basic and acidic residues" evidence="4">
    <location>
        <begin position="413"/>
        <end position="430"/>
    </location>
</feature>
<dbReference type="SUPFAM" id="SSF48452">
    <property type="entry name" value="TPR-like"/>
    <property type="match status" value="1"/>
</dbReference>
<dbReference type="OrthoDB" id="532682at2759"/>
<dbReference type="EMBL" id="BNCQ01000032">
    <property type="protein sequence ID" value="GIM09609.1"/>
    <property type="molecule type" value="Genomic_DNA"/>
</dbReference>
<reference evidence="5" key="1">
    <citation type="journal article" date="2021" name="Proc. Natl. Acad. Sci. U.S.A.">
        <title>Three genomes in the algal genus Volvox reveal the fate of a haploid sex-determining region after a transition to homothallism.</title>
        <authorList>
            <person name="Yamamoto K."/>
            <person name="Hamaji T."/>
            <person name="Kawai-Toyooka H."/>
            <person name="Matsuzaki R."/>
            <person name="Takahashi F."/>
            <person name="Nishimura Y."/>
            <person name="Kawachi M."/>
            <person name="Noguchi H."/>
            <person name="Minakuchi Y."/>
            <person name="Umen J.G."/>
            <person name="Toyoda A."/>
            <person name="Nozaki H."/>
        </authorList>
    </citation>
    <scope>NUCLEOTIDE SEQUENCE</scope>
    <source>
        <strain evidence="6">NIES-3785</strain>
        <strain evidence="5">NIES-3786</strain>
    </source>
</reference>
<dbReference type="AlphaFoldDB" id="A0A8J4C0Y7"/>
<dbReference type="EMBL" id="BNCP01000001">
    <property type="protein sequence ID" value="GIL69330.1"/>
    <property type="molecule type" value="Genomic_DNA"/>
</dbReference>
<dbReference type="Pfam" id="PF07719">
    <property type="entry name" value="TPR_2"/>
    <property type="match status" value="1"/>
</dbReference>
<dbReference type="InterPro" id="IPR013105">
    <property type="entry name" value="TPR_2"/>
</dbReference>
<dbReference type="Proteomes" id="UP000722791">
    <property type="component" value="Unassembled WGS sequence"/>
</dbReference>
<comment type="caution">
    <text evidence="5">The sequence shown here is derived from an EMBL/GenBank/DDBJ whole genome shotgun (WGS) entry which is preliminary data.</text>
</comment>
<evidence type="ECO:0000256" key="4">
    <source>
        <dbReference type="SAM" id="MobiDB-lite"/>
    </source>
</evidence>
<feature type="repeat" description="TPR" evidence="3">
    <location>
        <begin position="919"/>
        <end position="952"/>
    </location>
</feature>
<dbReference type="Pfam" id="PF13432">
    <property type="entry name" value="TPR_16"/>
    <property type="match status" value="6"/>
</dbReference>
<feature type="repeat" description="TPR" evidence="3">
    <location>
        <begin position="757"/>
        <end position="790"/>
    </location>
</feature>
<dbReference type="InterPro" id="IPR019734">
    <property type="entry name" value="TPR_rpt"/>
</dbReference>
<keyword evidence="1" id="KW-0677">Repeat</keyword>
<evidence type="ECO:0000313" key="7">
    <source>
        <dbReference type="Proteomes" id="UP000747110"/>
    </source>
</evidence>
<evidence type="ECO:0000256" key="3">
    <source>
        <dbReference type="PROSITE-ProRule" id="PRU00339"/>
    </source>
</evidence>
<organism evidence="5 7">
    <name type="scientific">Volvox reticuliferus</name>
    <dbReference type="NCBI Taxonomy" id="1737510"/>
    <lineage>
        <taxon>Eukaryota</taxon>
        <taxon>Viridiplantae</taxon>
        <taxon>Chlorophyta</taxon>
        <taxon>core chlorophytes</taxon>
        <taxon>Chlorophyceae</taxon>
        <taxon>CS clade</taxon>
        <taxon>Chlamydomonadales</taxon>
        <taxon>Volvocaceae</taxon>
        <taxon>Volvox</taxon>
    </lineage>
</organism>
<dbReference type="SUPFAM" id="SSF81901">
    <property type="entry name" value="HCP-like"/>
    <property type="match status" value="1"/>
</dbReference>
<keyword evidence="7" id="KW-1185">Reference proteome</keyword>
<evidence type="ECO:0000256" key="2">
    <source>
        <dbReference type="ARBA" id="ARBA00022803"/>
    </source>
</evidence>
<protein>
    <submittedName>
        <fullName evidence="5">Uncharacterized protein</fullName>
    </submittedName>
</protein>
<dbReference type="InterPro" id="IPR011990">
    <property type="entry name" value="TPR-like_helical_dom_sf"/>
</dbReference>
<evidence type="ECO:0000313" key="5">
    <source>
        <dbReference type="EMBL" id="GIL69330.1"/>
    </source>
</evidence>